<accession>A0A165FLD1</accession>
<reference evidence="1 2" key="1">
    <citation type="journal article" date="2016" name="Mol. Biol. Evol.">
        <title>Comparative Genomics of Early-Diverging Mushroom-Forming Fungi Provides Insights into the Origins of Lignocellulose Decay Capabilities.</title>
        <authorList>
            <person name="Nagy L.G."/>
            <person name="Riley R."/>
            <person name="Tritt A."/>
            <person name="Adam C."/>
            <person name="Daum C."/>
            <person name="Floudas D."/>
            <person name="Sun H."/>
            <person name="Yadav J.S."/>
            <person name="Pangilinan J."/>
            <person name="Larsson K.H."/>
            <person name="Matsuura K."/>
            <person name="Barry K."/>
            <person name="Labutti K."/>
            <person name="Kuo R."/>
            <person name="Ohm R.A."/>
            <person name="Bhattacharya S.S."/>
            <person name="Shirouzu T."/>
            <person name="Yoshinaga Y."/>
            <person name="Martin F.M."/>
            <person name="Grigoriev I.V."/>
            <person name="Hibbett D.S."/>
        </authorList>
    </citation>
    <scope>NUCLEOTIDE SEQUENCE [LARGE SCALE GENOMIC DNA]</scope>
    <source>
        <strain evidence="1 2">HHB12029</strain>
    </source>
</reference>
<dbReference type="EMBL" id="KV426079">
    <property type="protein sequence ID" value="KZV89184.1"/>
    <property type="molecule type" value="Genomic_DNA"/>
</dbReference>
<name>A0A165FLD1_EXIGL</name>
<evidence type="ECO:0000313" key="2">
    <source>
        <dbReference type="Proteomes" id="UP000077266"/>
    </source>
</evidence>
<dbReference type="AlphaFoldDB" id="A0A165FLD1"/>
<keyword evidence="2" id="KW-1185">Reference proteome</keyword>
<sequence>MGGLARCASAGCIYSLLYIRTTKALPRYRPRTPSSIPNVVLLVLSPSISRPRKGNYQMRDYASLLTPGMCSHRLADHIAQTILFGGEETSQSLVSASPLFDSAVVLEAIASLFHSRLSAA</sequence>
<evidence type="ECO:0000313" key="1">
    <source>
        <dbReference type="EMBL" id="KZV89184.1"/>
    </source>
</evidence>
<dbReference type="InParanoid" id="A0A165FLD1"/>
<organism evidence="1 2">
    <name type="scientific">Exidia glandulosa HHB12029</name>
    <dbReference type="NCBI Taxonomy" id="1314781"/>
    <lineage>
        <taxon>Eukaryota</taxon>
        <taxon>Fungi</taxon>
        <taxon>Dikarya</taxon>
        <taxon>Basidiomycota</taxon>
        <taxon>Agaricomycotina</taxon>
        <taxon>Agaricomycetes</taxon>
        <taxon>Auriculariales</taxon>
        <taxon>Exidiaceae</taxon>
        <taxon>Exidia</taxon>
    </lineage>
</organism>
<gene>
    <name evidence="1" type="ORF">EXIGLDRAFT_150002</name>
</gene>
<dbReference type="Proteomes" id="UP000077266">
    <property type="component" value="Unassembled WGS sequence"/>
</dbReference>
<proteinExistence type="predicted"/>
<protein>
    <submittedName>
        <fullName evidence="1">Uncharacterized protein</fullName>
    </submittedName>
</protein>